<evidence type="ECO:0000256" key="1">
    <source>
        <dbReference type="SAM" id="MobiDB-lite"/>
    </source>
</evidence>
<dbReference type="AlphaFoldDB" id="H2BZ76"/>
<keyword evidence="2" id="KW-0732">Signal</keyword>
<dbReference type="PANTHER" id="PTHR39200:SF1">
    <property type="entry name" value="AUTO-TRANSPORTER ADHESIN HEAD GIN DOMAIN-CONTAINING PROTEIN-RELATED"/>
    <property type="match status" value="1"/>
</dbReference>
<sequence>MKRTILILAALLLTISTANAQWWKNERIKGNGEMVTQNRKVSNYDKVTLVGSMDVELISGKEGALKIEAESNLQEYITTEVSNGVLKISVEKGVSLSPSGNRGIKVIVPFEEIEGVSITGSGDIINLDQIKDRSFETRLTGSGNLKLNLNVRDLNSAITGSGNTQLKGTAENFSCTVTGSGDFEAFDLRTTNAEVSISGSGDVDVTVTESLKARVSGSGDIQYNGNPKKQDFKTSGSGSISSN</sequence>
<proteinExistence type="predicted"/>
<evidence type="ECO:0000313" key="4">
    <source>
        <dbReference type="EMBL" id="EHQ01205.1"/>
    </source>
</evidence>
<dbReference type="Proteomes" id="UP000003844">
    <property type="component" value="Unassembled WGS sequence"/>
</dbReference>
<organism evidence="4 5">
    <name type="scientific">Gillisia limnaea (strain DSM 15749 / LMG 21470 / R-8282)</name>
    <dbReference type="NCBI Taxonomy" id="865937"/>
    <lineage>
        <taxon>Bacteria</taxon>
        <taxon>Pseudomonadati</taxon>
        <taxon>Bacteroidota</taxon>
        <taxon>Flavobacteriia</taxon>
        <taxon>Flavobacteriales</taxon>
        <taxon>Flavobacteriaceae</taxon>
        <taxon>Gillisia</taxon>
    </lineage>
</organism>
<keyword evidence="5" id="KW-1185">Reference proteome</keyword>
<dbReference type="OrthoDB" id="5585143at2"/>
<evidence type="ECO:0000256" key="2">
    <source>
        <dbReference type="SAM" id="SignalP"/>
    </source>
</evidence>
<feature type="chain" id="PRO_5003560577" description="Putative auto-transporter adhesin head GIN domain-containing protein" evidence="2">
    <location>
        <begin position="21"/>
        <end position="243"/>
    </location>
</feature>
<evidence type="ECO:0000313" key="5">
    <source>
        <dbReference type="Proteomes" id="UP000003844"/>
    </source>
</evidence>
<reference evidence="5" key="1">
    <citation type="journal article" date="2012" name="Stand. Genomic Sci.">
        <title>Genome sequence of the Antarctic rhodopsins-containing flavobacterium Gillisia limnaea type strain (R-8282(T)).</title>
        <authorList>
            <person name="Riedel T."/>
            <person name="Held B."/>
            <person name="Nolan M."/>
            <person name="Lucas S."/>
            <person name="Lapidus A."/>
            <person name="Tice H."/>
            <person name="Del Rio T.G."/>
            <person name="Cheng J.F."/>
            <person name="Han C."/>
            <person name="Tapia R."/>
            <person name="Goodwin L.A."/>
            <person name="Pitluck S."/>
            <person name="Liolios K."/>
            <person name="Mavromatis K."/>
            <person name="Pagani I."/>
            <person name="Ivanova N."/>
            <person name="Mikhailova N."/>
            <person name="Pati A."/>
            <person name="Chen A."/>
            <person name="Palaniappan K."/>
            <person name="Land M."/>
            <person name="Rohde M."/>
            <person name="Tindall B.J."/>
            <person name="Detter J.C."/>
            <person name="Goker M."/>
            <person name="Bristow J."/>
            <person name="Eisen J.A."/>
            <person name="Markowitz V."/>
            <person name="Hugenholtz P."/>
            <person name="Kyrpides N.C."/>
            <person name="Klenk H.P."/>
            <person name="Woyke T."/>
        </authorList>
    </citation>
    <scope>NUCLEOTIDE SEQUENCE [LARGE SCALE GENOMIC DNA]</scope>
    <source>
        <strain evidence="5">DSM 15749 / LMG 21470 / R-8282</strain>
    </source>
</reference>
<protein>
    <recommendedName>
        <fullName evidence="3">Putative auto-transporter adhesin head GIN domain-containing protein</fullName>
    </recommendedName>
</protein>
<dbReference type="PANTHER" id="PTHR39200">
    <property type="entry name" value="HYPOTHETICAL EXPORTED PROTEIN"/>
    <property type="match status" value="1"/>
</dbReference>
<accession>H2BZ76</accession>
<feature type="signal peptide" evidence="2">
    <location>
        <begin position="1"/>
        <end position="20"/>
    </location>
</feature>
<dbReference type="RefSeq" id="WP_006987531.1">
    <property type="nucleotide sequence ID" value="NZ_JH594606.1"/>
</dbReference>
<dbReference type="STRING" id="865937.Gilli_0493"/>
<feature type="domain" description="Putative auto-transporter adhesin head GIN" evidence="3">
    <location>
        <begin position="43"/>
        <end position="227"/>
    </location>
</feature>
<dbReference type="HOGENOM" id="CLU_072746_3_2_10"/>
<dbReference type="EMBL" id="JH594606">
    <property type="protein sequence ID" value="EHQ01205.1"/>
    <property type="molecule type" value="Genomic_DNA"/>
</dbReference>
<dbReference type="Gene3D" id="2.160.20.120">
    <property type="match status" value="1"/>
</dbReference>
<dbReference type="Pfam" id="PF10988">
    <property type="entry name" value="DUF2807"/>
    <property type="match status" value="1"/>
</dbReference>
<name>H2BZ76_GILLR</name>
<dbReference type="InterPro" id="IPR021255">
    <property type="entry name" value="DUF2807"/>
</dbReference>
<dbReference type="eggNOG" id="COG3595">
    <property type="taxonomic scope" value="Bacteria"/>
</dbReference>
<gene>
    <name evidence="4" type="ORF">Gilli_0493</name>
</gene>
<feature type="region of interest" description="Disordered" evidence="1">
    <location>
        <begin position="218"/>
        <end position="243"/>
    </location>
</feature>
<evidence type="ECO:0000259" key="3">
    <source>
        <dbReference type="Pfam" id="PF10988"/>
    </source>
</evidence>
<feature type="compositionally biased region" description="Polar residues" evidence="1">
    <location>
        <begin position="219"/>
        <end position="243"/>
    </location>
</feature>